<dbReference type="Pfam" id="PF08409">
    <property type="entry name" value="TMTC_DUF1736"/>
    <property type="match status" value="1"/>
</dbReference>
<evidence type="ECO:0000256" key="2">
    <source>
        <dbReference type="ARBA" id="ARBA00004141"/>
    </source>
</evidence>
<dbReference type="InterPro" id="IPR011990">
    <property type="entry name" value="TPR-like_helical_dom_sf"/>
</dbReference>
<keyword evidence="10 16" id="KW-0802">TPR repeat</keyword>
<dbReference type="SUPFAM" id="SSF48452">
    <property type="entry name" value="TPR-like"/>
    <property type="match status" value="1"/>
</dbReference>
<evidence type="ECO:0000256" key="18">
    <source>
        <dbReference type="SAM" id="Phobius"/>
    </source>
</evidence>
<evidence type="ECO:0000256" key="4">
    <source>
        <dbReference type="ARBA" id="ARBA00004922"/>
    </source>
</evidence>
<comment type="catalytic activity">
    <reaction evidence="14">
        <text>a di-trans,poly-cis-dolichyl beta-D-mannosyl phosphate + L-threonyl-[protein] = 3-O-(alpha-D-mannosyl)-L-threonyl-[protein] + a di-trans,poly-cis-dolichyl phosphate + H(+)</text>
        <dbReference type="Rhea" id="RHEA:53396"/>
        <dbReference type="Rhea" id="RHEA-COMP:11060"/>
        <dbReference type="Rhea" id="RHEA-COMP:13547"/>
        <dbReference type="Rhea" id="RHEA-COMP:19498"/>
        <dbReference type="Rhea" id="RHEA-COMP:19501"/>
        <dbReference type="ChEBI" id="CHEBI:15378"/>
        <dbReference type="ChEBI" id="CHEBI:30013"/>
        <dbReference type="ChEBI" id="CHEBI:57683"/>
        <dbReference type="ChEBI" id="CHEBI:58211"/>
        <dbReference type="ChEBI" id="CHEBI:137323"/>
        <dbReference type="EC" id="2.4.1.109"/>
    </reaction>
</comment>
<evidence type="ECO:0000259" key="19">
    <source>
        <dbReference type="Pfam" id="PF08409"/>
    </source>
</evidence>
<dbReference type="PANTHER" id="PTHR44809">
    <property type="match status" value="1"/>
</dbReference>
<name>A0A6H5IPL8_9HYME</name>
<comment type="pathway">
    <text evidence="4">Protein modification; protein glycosylation.</text>
</comment>
<evidence type="ECO:0000256" key="16">
    <source>
        <dbReference type="PROSITE-ProRule" id="PRU00339"/>
    </source>
</evidence>
<evidence type="ECO:0000256" key="17">
    <source>
        <dbReference type="SAM" id="MobiDB-lite"/>
    </source>
</evidence>
<comment type="similarity">
    <text evidence="5">Belongs to the TMTC family.</text>
</comment>
<evidence type="ECO:0000256" key="11">
    <source>
        <dbReference type="ARBA" id="ARBA00022824"/>
    </source>
</evidence>
<feature type="region of interest" description="Disordered" evidence="17">
    <location>
        <begin position="187"/>
        <end position="212"/>
    </location>
</feature>
<dbReference type="GO" id="GO:0004169">
    <property type="term" value="F:dolichyl-phosphate-mannose-protein mannosyltransferase activity"/>
    <property type="evidence" value="ECO:0007669"/>
    <property type="project" value="UniProtKB-EC"/>
</dbReference>
<keyword evidence="12 18" id="KW-1133">Transmembrane helix</keyword>
<feature type="repeat" description="TPR" evidence="16">
    <location>
        <begin position="339"/>
        <end position="372"/>
    </location>
</feature>
<dbReference type="Proteomes" id="UP000479190">
    <property type="component" value="Unassembled WGS sequence"/>
</dbReference>
<dbReference type="Gene3D" id="1.25.40.10">
    <property type="entry name" value="Tetratricopeptide repeat domain"/>
    <property type="match status" value="2"/>
</dbReference>
<evidence type="ECO:0000256" key="9">
    <source>
        <dbReference type="ARBA" id="ARBA00022737"/>
    </source>
</evidence>
<feature type="compositionally biased region" description="Basic residues" evidence="17">
    <location>
        <begin position="526"/>
        <end position="550"/>
    </location>
</feature>
<protein>
    <recommendedName>
        <fullName evidence="6">dolichyl-phosphate-mannose--protein mannosyltransferase</fullName>
        <ecNumber evidence="6">2.4.1.109</ecNumber>
    </recommendedName>
</protein>
<evidence type="ECO:0000256" key="8">
    <source>
        <dbReference type="ARBA" id="ARBA00022692"/>
    </source>
</evidence>
<keyword evidence="7" id="KW-0808">Transferase</keyword>
<evidence type="ECO:0000256" key="1">
    <source>
        <dbReference type="ARBA" id="ARBA00003582"/>
    </source>
</evidence>
<dbReference type="PROSITE" id="PS50005">
    <property type="entry name" value="TPR"/>
    <property type="match status" value="1"/>
</dbReference>
<evidence type="ECO:0000313" key="21">
    <source>
        <dbReference type="Proteomes" id="UP000479190"/>
    </source>
</evidence>
<dbReference type="SMART" id="SM00028">
    <property type="entry name" value="TPR"/>
    <property type="match status" value="3"/>
</dbReference>
<evidence type="ECO:0000256" key="6">
    <source>
        <dbReference type="ARBA" id="ARBA00012839"/>
    </source>
</evidence>
<dbReference type="GO" id="GO:0005783">
    <property type="term" value="C:endoplasmic reticulum"/>
    <property type="evidence" value="ECO:0007669"/>
    <property type="project" value="UniProtKB-SubCell"/>
</dbReference>
<evidence type="ECO:0000256" key="5">
    <source>
        <dbReference type="ARBA" id="ARBA00007882"/>
    </source>
</evidence>
<comment type="subcellular location">
    <subcellularLocation>
        <location evidence="3">Endoplasmic reticulum</location>
    </subcellularLocation>
    <subcellularLocation>
        <location evidence="2">Membrane</location>
        <topology evidence="2">Multi-pass membrane protein</topology>
    </subcellularLocation>
</comment>
<evidence type="ECO:0000256" key="7">
    <source>
        <dbReference type="ARBA" id="ARBA00022679"/>
    </source>
</evidence>
<dbReference type="AlphaFoldDB" id="A0A6H5IPL8"/>
<feature type="non-terminal residue" evidence="20">
    <location>
        <position position="1272"/>
    </location>
</feature>
<evidence type="ECO:0000313" key="20">
    <source>
        <dbReference type="EMBL" id="CAB0037491.1"/>
    </source>
</evidence>
<dbReference type="InterPro" id="IPR019734">
    <property type="entry name" value="TPR_rpt"/>
</dbReference>
<keyword evidence="11" id="KW-0256">Endoplasmic reticulum</keyword>
<keyword evidence="9" id="KW-0677">Repeat</keyword>
<accession>A0A6H5IPL8</accession>
<evidence type="ECO:0000256" key="15">
    <source>
        <dbReference type="ARBA" id="ARBA00045102"/>
    </source>
</evidence>
<feature type="region of interest" description="Disordered" evidence="17">
    <location>
        <begin position="1204"/>
        <end position="1272"/>
    </location>
</feature>
<comment type="catalytic activity">
    <reaction evidence="15">
        <text>a di-trans,poly-cis-dolichyl beta-D-mannosyl phosphate + L-seryl-[protein] = 3-O-(alpha-D-mannosyl)-L-seryl-[protein] + a di-trans,poly-cis-dolichyl phosphate + H(+)</text>
        <dbReference type="Rhea" id="RHEA:17377"/>
        <dbReference type="Rhea" id="RHEA-COMP:9863"/>
        <dbReference type="Rhea" id="RHEA-COMP:13546"/>
        <dbReference type="Rhea" id="RHEA-COMP:19498"/>
        <dbReference type="Rhea" id="RHEA-COMP:19501"/>
        <dbReference type="ChEBI" id="CHEBI:15378"/>
        <dbReference type="ChEBI" id="CHEBI:29999"/>
        <dbReference type="ChEBI" id="CHEBI:57683"/>
        <dbReference type="ChEBI" id="CHEBI:58211"/>
        <dbReference type="ChEBI" id="CHEBI:137321"/>
        <dbReference type="EC" id="2.4.1.109"/>
    </reaction>
</comment>
<dbReference type="OrthoDB" id="1658288at2759"/>
<evidence type="ECO:0000256" key="12">
    <source>
        <dbReference type="ARBA" id="ARBA00022989"/>
    </source>
</evidence>
<proteinExistence type="inferred from homology"/>
<sequence length="1272" mass="141352">MRISSSLSAMPPPRRCSAAAATPAYTAAEAAIYRYRYTRHLVVETESSITEYERSAAILSLSFTYPNFNIELWLRYISYSYTTSSSARLLTFSYLTALNCWLVLCPTTLSHDWQMGSVPLVTSLADSRNLATCLFFTTKTSTTGPRLDVPRTAVLARLEFTHNRGFRRGGTSTLHTQYRLDPADRLRGPAHVADGAASPGPRRRRHGSAARGRLLSHDAAQSRLVVEGDAAARGPAIAAGQRQDALQLRQLFARHVAGESSDSALSAGPLITYSGFLFNIIVFRIRSIKSPERRYAFDILMALLWPTYASAHNNLGTLTVGDQAEKHFLAAIQAQPGHVNAHYNLGQLYRKTNRTEECIKMLQKCVALDPAYTPAYLVLARMTSGSATGALLRHVVRLQPKSPDYLAEYASWLHQNGKWLQALKYYLKGLEISPVHRSSLLGTARILRSRGQWPRVHQLITRKAAAAAAAAVATTTITTVRGRGSPASRCSSSRTATSPSSSARQRLTAVCAPAGSRRLRPTPPRPCRHGEKRPRRRGSRLRRCSSRISSRRSYIHTRRWQVSINRGSFTRRTPLPHQPGSASQSLYDYTRLRRPPCPIYNTGGCAAATAASLNPICSYVPRILWINIPLYYDVEYDELLLLLEAISCRPHRRSTTIRALRWTARDPKRSGVAPNRINDIILTLFHALAGTYIDLAATVVRLQTSYTARKLASRASIYTNPRRVCTSGTLSVRQTSSRRALTCLPTRLGVNGIVTTLKPLSCTNFLKKSLCFRFLAVKIQTLDDGFAKASDAVYTRRISRIRKPYLHEFGARLEFCRLRFACVGAAAATAAAMTAAAAASFIFIFAPCRRLRRRRAQLFWKDPKRCLTRAIESPSANLKLLHREIYTLCSSASRVLIFLDLQIKLYTTYQKWKSDVSCNARFVLYILRGDHFSCWSPCKIHHAVVRRHNVESARSVVDGQSFQSADRHQDKRLPRCSTSASCGIETSVVAVTAASLRGIARKGTAKILSPNISTPTALSTTFLPTITATTLPTTTQRVKKRPQDNEDYNVSILIGHRTFKMRNHFYIDGFNRAPSCDMPIVVNQRAFVFGLPNENEWLVENVVEPQGGPPRAEENAAAANCDNKDARSDVSDVPIERDDATEVLNHRDPSDVLQTDYEEPQPIPANPVRGRILVTNDENQVVSVLQPRNAAVPAQEVINNVVGPISGSESRSERGTRRGRGRGRAVRRWRRRWRGGRGRRGGGLGGRGAGRSRGTGEQATVSFGERECFRNT</sequence>
<evidence type="ECO:0000256" key="14">
    <source>
        <dbReference type="ARBA" id="ARBA00045085"/>
    </source>
</evidence>
<dbReference type="UniPathway" id="UPA00378"/>
<feature type="compositionally biased region" description="Gly residues" evidence="17">
    <location>
        <begin position="1241"/>
        <end position="1253"/>
    </location>
</feature>
<dbReference type="InterPro" id="IPR052943">
    <property type="entry name" value="TMTC_O-mannosyl-trnsfr"/>
</dbReference>
<keyword evidence="13 18" id="KW-0472">Membrane</keyword>
<organism evidence="20 21">
    <name type="scientific">Trichogramma brassicae</name>
    <dbReference type="NCBI Taxonomy" id="86971"/>
    <lineage>
        <taxon>Eukaryota</taxon>
        <taxon>Metazoa</taxon>
        <taxon>Ecdysozoa</taxon>
        <taxon>Arthropoda</taxon>
        <taxon>Hexapoda</taxon>
        <taxon>Insecta</taxon>
        <taxon>Pterygota</taxon>
        <taxon>Neoptera</taxon>
        <taxon>Endopterygota</taxon>
        <taxon>Hymenoptera</taxon>
        <taxon>Apocrita</taxon>
        <taxon>Proctotrupomorpha</taxon>
        <taxon>Chalcidoidea</taxon>
        <taxon>Trichogrammatidae</taxon>
        <taxon>Trichogramma</taxon>
    </lineage>
</organism>
<comment type="function">
    <text evidence="1">Transfers mannosyl residues to the hydroxyl group of serine or threonine residues.</text>
</comment>
<dbReference type="EMBL" id="CADCXV010000857">
    <property type="protein sequence ID" value="CAB0037491.1"/>
    <property type="molecule type" value="Genomic_DNA"/>
</dbReference>
<evidence type="ECO:0000256" key="3">
    <source>
        <dbReference type="ARBA" id="ARBA00004240"/>
    </source>
</evidence>
<keyword evidence="8 18" id="KW-0812">Transmembrane</keyword>
<feature type="domain" description="DUF1736" evidence="19">
    <location>
        <begin position="82"/>
        <end position="138"/>
    </location>
</feature>
<dbReference type="EC" id="2.4.1.109" evidence="6"/>
<gene>
    <name evidence="20" type="ORF">TBRA_LOCUS9318</name>
</gene>
<evidence type="ECO:0000256" key="10">
    <source>
        <dbReference type="ARBA" id="ARBA00022803"/>
    </source>
</evidence>
<feature type="transmembrane region" description="Helical" evidence="18">
    <location>
        <begin position="823"/>
        <end position="846"/>
    </location>
</feature>
<feature type="compositionally biased region" description="Low complexity" evidence="17">
    <location>
        <begin position="480"/>
        <end position="504"/>
    </location>
</feature>
<dbReference type="GO" id="GO:0016020">
    <property type="term" value="C:membrane"/>
    <property type="evidence" value="ECO:0007669"/>
    <property type="project" value="UniProtKB-SubCell"/>
</dbReference>
<dbReference type="Pfam" id="PF13181">
    <property type="entry name" value="TPR_8"/>
    <property type="match status" value="1"/>
</dbReference>
<feature type="region of interest" description="Disordered" evidence="17">
    <location>
        <begin position="480"/>
        <end position="550"/>
    </location>
</feature>
<dbReference type="InterPro" id="IPR013618">
    <property type="entry name" value="TMTC_DUF1736"/>
</dbReference>
<feature type="compositionally biased region" description="Basic residues" evidence="17">
    <location>
        <begin position="1217"/>
        <end position="1240"/>
    </location>
</feature>
<reference evidence="20 21" key="1">
    <citation type="submission" date="2020-02" db="EMBL/GenBank/DDBJ databases">
        <authorList>
            <person name="Ferguson B K."/>
        </authorList>
    </citation>
    <scope>NUCLEOTIDE SEQUENCE [LARGE SCALE GENOMIC DNA]</scope>
</reference>
<evidence type="ECO:0000256" key="13">
    <source>
        <dbReference type="ARBA" id="ARBA00023136"/>
    </source>
</evidence>
<keyword evidence="21" id="KW-1185">Reference proteome</keyword>
<dbReference type="PANTHER" id="PTHR44809:SF1">
    <property type="entry name" value="PROTEIN O-MANNOSYL-TRANSFERASE TMTC1"/>
    <property type="match status" value="1"/>
</dbReference>